<keyword evidence="4" id="KW-1185">Reference proteome</keyword>
<feature type="compositionally biased region" description="Low complexity" evidence="1">
    <location>
        <begin position="234"/>
        <end position="244"/>
    </location>
</feature>
<dbReference type="AlphaFoldDB" id="D8LGE9"/>
<feature type="compositionally biased region" description="Low complexity" evidence="1">
    <location>
        <begin position="8"/>
        <end position="22"/>
    </location>
</feature>
<feature type="compositionally biased region" description="Basic and acidic residues" evidence="1">
    <location>
        <begin position="23"/>
        <end position="41"/>
    </location>
</feature>
<feature type="compositionally biased region" description="Gly residues" evidence="1">
    <location>
        <begin position="261"/>
        <end position="289"/>
    </location>
</feature>
<dbReference type="PANTHER" id="PTHR12847">
    <property type="entry name" value="ATP-BINDING CASSETTE ABC TRANSPORTER-RELATED"/>
    <property type="match status" value="1"/>
</dbReference>
<feature type="region of interest" description="Disordered" evidence="1">
    <location>
        <begin position="1"/>
        <end position="54"/>
    </location>
</feature>
<name>D8LGE9_ECTSI</name>
<evidence type="ECO:0000313" key="4">
    <source>
        <dbReference type="Proteomes" id="UP000002630"/>
    </source>
</evidence>
<feature type="domain" description="NECAP PHear" evidence="2">
    <location>
        <begin position="55"/>
        <end position="233"/>
    </location>
</feature>
<dbReference type="InParanoid" id="D8LGE9"/>
<dbReference type="SUPFAM" id="SSF50729">
    <property type="entry name" value="PH domain-like"/>
    <property type="match status" value="1"/>
</dbReference>
<evidence type="ECO:0000313" key="3">
    <source>
        <dbReference type="EMBL" id="CBN75724.1"/>
    </source>
</evidence>
<protein>
    <recommendedName>
        <fullName evidence="2">NECAP PHear domain-containing protein</fullName>
    </recommendedName>
</protein>
<dbReference type="EMBL" id="FN649760">
    <property type="protein sequence ID" value="CBN75724.1"/>
    <property type="molecule type" value="Genomic_DNA"/>
</dbReference>
<dbReference type="InterPro" id="IPR012466">
    <property type="entry name" value="NECAP_PHear"/>
</dbReference>
<evidence type="ECO:0000259" key="2">
    <source>
        <dbReference type="Pfam" id="PF07933"/>
    </source>
</evidence>
<dbReference type="STRING" id="2880.D8LGE9"/>
<dbReference type="GO" id="GO:0030125">
    <property type="term" value="C:clathrin vesicle coat"/>
    <property type="evidence" value="ECO:0007669"/>
    <property type="project" value="TreeGrafter"/>
</dbReference>
<sequence length="295" mass="31963">MAEDPKSAPDAQSSNSSSSAAAEHADGEENKEQQEQNKEQEQQQEEEEEEEELVIEQPLLTIKEVFVYRVPPLRASSGHRAEEWGLANPVFTGVLKIAQVGNACCLRLFKPPPEGELGATPELFAQCEVRLDGGRTLQVYVESVIDSSRYFVLRCEDKASGRHAYVGVGFRERSSAFDFKAVLDDFVRFLDRQKRAEETSAIEEEEGEEALGPVKLMKDLSIAEGQKLHIGLKDNSSSDNNNAAAKRDTGDSSGNNATRRGGVGCGPPPRLGGGGGGGGGGSGRGGGWGRLWRRW</sequence>
<proteinExistence type="predicted"/>
<dbReference type="GO" id="GO:0006897">
    <property type="term" value="P:endocytosis"/>
    <property type="evidence" value="ECO:0007669"/>
    <property type="project" value="InterPro"/>
</dbReference>
<organism evidence="3 4">
    <name type="scientific">Ectocarpus siliculosus</name>
    <name type="common">Brown alga</name>
    <name type="synonym">Conferva siliculosa</name>
    <dbReference type="NCBI Taxonomy" id="2880"/>
    <lineage>
        <taxon>Eukaryota</taxon>
        <taxon>Sar</taxon>
        <taxon>Stramenopiles</taxon>
        <taxon>Ochrophyta</taxon>
        <taxon>PX clade</taxon>
        <taxon>Phaeophyceae</taxon>
        <taxon>Ectocarpales</taxon>
        <taxon>Ectocarpaceae</taxon>
        <taxon>Ectocarpus</taxon>
    </lineage>
</organism>
<dbReference type="Proteomes" id="UP000002630">
    <property type="component" value="Unassembled WGS sequence"/>
</dbReference>
<reference evidence="3 4" key="1">
    <citation type="journal article" date="2010" name="Nature">
        <title>The Ectocarpus genome and the independent evolution of multicellularity in brown algae.</title>
        <authorList>
            <person name="Cock J.M."/>
            <person name="Sterck L."/>
            <person name="Rouze P."/>
            <person name="Scornet D."/>
            <person name="Allen A.E."/>
            <person name="Amoutzias G."/>
            <person name="Anthouard V."/>
            <person name="Artiguenave F."/>
            <person name="Aury J.M."/>
            <person name="Badger J.H."/>
            <person name="Beszteri B."/>
            <person name="Billiau K."/>
            <person name="Bonnet E."/>
            <person name="Bothwell J.H."/>
            <person name="Bowler C."/>
            <person name="Boyen C."/>
            <person name="Brownlee C."/>
            <person name="Carrano C.J."/>
            <person name="Charrier B."/>
            <person name="Cho G.Y."/>
            <person name="Coelho S.M."/>
            <person name="Collen J."/>
            <person name="Corre E."/>
            <person name="Da Silva C."/>
            <person name="Delage L."/>
            <person name="Delaroque N."/>
            <person name="Dittami S.M."/>
            <person name="Doulbeau S."/>
            <person name="Elias M."/>
            <person name="Farnham G."/>
            <person name="Gachon C.M."/>
            <person name="Gschloessl B."/>
            <person name="Heesch S."/>
            <person name="Jabbari K."/>
            <person name="Jubin C."/>
            <person name="Kawai H."/>
            <person name="Kimura K."/>
            <person name="Kloareg B."/>
            <person name="Kupper F.C."/>
            <person name="Lang D."/>
            <person name="Le Bail A."/>
            <person name="Leblanc C."/>
            <person name="Lerouge P."/>
            <person name="Lohr M."/>
            <person name="Lopez P.J."/>
            <person name="Martens C."/>
            <person name="Maumus F."/>
            <person name="Michel G."/>
            <person name="Miranda-Saavedra D."/>
            <person name="Morales J."/>
            <person name="Moreau H."/>
            <person name="Motomura T."/>
            <person name="Nagasato C."/>
            <person name="Napoli C.A."/>
            <person name="Nelson D.R."/>
            <person name="Nyvall-Collen P."/>
            <person name="Peters A.F."/>
            <person name="Pommier C."/>
            <person name="Potin P."/>
            <person name="Poulain J."/>
            <person name="Quesneville H."/>
            <person name="Read B."/>
            <person name="Rensing S.A."/>
            <person name="Ritter A."/>
            <person name="Rousvoal S."/>
            <person name="Samanta M."/>
            <person name="Samson G."/>
            <person name="Schroeder D.C."/>
            <person name="Segurens B."/>
            <person name="Strittmatter M."/>
            <person name="Tonon T."/>
            <person name="Tregear J.W."/>
            <person name="Valentin K."/>
            <person name="von Dassow P."/>
            <person name="Yamagishi T."/>
            <person name="Van de Peer Y."/>
            <person name="Wincker P."/>
        </authorList>
    </citation>
    <scope>NUCLEOTIDE SEQUENCE [LARGE SCALE GENOMIC DNA]</scope>
    <source>
        <strain evidence="4">Ec32 / CCAP1310/4</strain>
    </source>
</reference>
<feature type="compositionally biased region" description="Acidic residues" evidence="1">
    <location>
        <begin position="42"/>
        <end position="54"/>
    </location>
</feature>
<gene>
    <name evidence="3" type="ORF">Esi_0167_0026</name>
</gene>
<dbReference type="Pfam" id="PF07933">
    <property type="entry name" value="DUF1681"/>
    <property type="match status" value="1"/>
</dbReference>
<dbReference type="OrthoDB" id="10265489at2759"/>
<dbReference type="InterPro" id="IPR011993">
    <property type="entry name" value="PH-like_dom_sf"/>
</dbReference>
<dbReference type="CDD" id="cd13228">
    <property type="entry name" value="PHear_NECAP"/>
    <property type="match status" value="1"/>
</dbReference>
<evidence type="ECO:0000256" key="1">
    <source>
        <dbReference type="SAM" id="MobiDB-lite"/>
    </source>
</evidence>
<dbReference type="eggNOG" id="KOG2500">
    <property type="taxonomic scope" value="Eukaryota"/>
</dbReference>
<dbReference type="Gene3D" id="2.30.29.30">
    <property type="entry name" value="Pleckstrin-homology domain (PH domain)/Phosphotyrosine-binding domain (PTB)"/>
    <property type="match status" value="1"/>
</dbReference>
<dbReference type="PANTHER" id="PTHR12847:SF9">
    <property type="entry name" value="NECAP-LIKE PROTEIN CG9132"/>
    <property type="match status" value="1"/>
</dbReference>
<accession>D8LGE9</accession>
<feature type="region of interest" description="Disordered" evidence="1">
    <location>
        <begin position="231"/>
        <end position="295"/>
    </location>
</feature>